<organism evidence="2 3">
    <name type="scientific">Caballeronia fortuita</name>
    <dbReference type="NCBI Taxonomy" id="1777138"/>
    <lineage>
        <taxon>Bacteria</taxon>
        <taxon>Pseudomonadati</taxon>
        <taxon>Pseudomonadota</taxon>
        <taxon>Betaproteobacteria</taxon>
        <taxon>Burkholderiales</taxon>
        <taxon>Burkholderiaceae</taxon>
        <taxon>Caballeronia</taxon>
    </lineage>
</organism>
<accession>A0A158E9U1</accession>
<sequence>MSIYAKGVAVLLAILALVAFGWREHHQGYVAGQAEVQARWDKQTAAIDTAATAAIQQAASDALANTRAASVAADTAAQHQAEQADFKKAIIKRVSEYAERQTTEGSAAAGAAGASGVCQLDADGLRIWNDANAGRAGGAAAGASDDSGKSAGAVQ</sequence>
<protein>
    <recommendedName>
        <fullName evidence="4">Bacteriophage protein</fullName>
    </recommendedName>
</protein>
<dbReference type="EMBL" id="FCNX02000029">
    <property type="protein sequence ID" value="SAL03166.1"/>
    <property type="molecule type" value="Genomic_DNA"/>
</dbReference>
<dbReference type="STRING" id="1777138.AWB77_06725"/>
<evidence type="ECO:0000256" key="1">
    <source>
        <dbReference type="SAM" id="MobiDB-lite"/>
    </source>
</evidence>
<proteinExistence type="predicted"/>
<dbReference type="Proteomes" id="UP000054903">
    <property type="component" value="Unassembled WGS sequence"/>
</dbReference>
<dbReference type="RefSeq" id="WP_061138683.1">
    <property type="nucleotide sequence ID" value="NZ_FCNX02000029.1"/>
</dbReference>
<name>A0A158E9U1_9BURK</name>
<keyword evidence="3" id="KW-1185">Reference proteome</keyword>
<comment type="caution">
    <text evidence="2">The sequence shown here is derived from an EMBL/GenBank/DDBJ whole genome shotgun (WGS) entry which is preliminary data.</text>
</comment>
<gene>
    <name evidence="2" type="ORF">AWB77_06725</name>
</gene>
<feature type="compositionally biased region" description="Low complexity" evidence="1">
    <location>
        <begin position="141"/>
        <end position="155"/>
    </location>
</feature>
<feature type="region of interest" description="Disordered" evidence="1">
    <location>
        <begin position="135"/>
        <end position="155"/>
    </location>
</feature>
<dbReference type="AlphaFoldDB" id="A0A158E9U1"/>
<evidence type="ECO:0000313" key="3">
    <source>
        <dbReference type="Proteomes" id="UP000054903"/>
    </source>
</evidence>
<reference evidence="2" key="1">
    <citation type="submission" date="2016-01" db="EMBL/GenBank/DDBJ databases">
        <authorList>
            <person name="Peeters C."/>
        </authorList>
    </citation>
    <scope>NUCLEOTIDE SEQUENCE</scope>
    <source>
        <strain evidence="2">LMG 29320</strain>
    </source>
</reference>
<evidence type="ECO:0000313" key="2">
    <source>
        <dbReference type="EMBL" id="SAL03166.1"/>
    </source>
</evidence>
<evidence type="ECO:0008006" key="4">
    <source>
        <dbReference type="Google" id="ProtNLM"/>
    </source>
</evidence>